<evidence type="ECO:0000313" key="2">
    <source>
        <dbReference type="Proteomes" id="UP000192320"/>
    </source>
</evidence>
<keyword evidence="2" id="KW-1185">Reference proteome</keyword>
<accession>A0A7I7R8B9</accession>
<dbReference type="Proteomes" id="UP000192320">
    <property type="component" value="Unassembled WGS sequence"/>
</dbReference>
<protein>
    <submittedName>
        <fullName evidence="1">Uncharacterized protein</fullName>
    </submittedName>
</protein>
<organism evidence="1 2">
    <name type="scientific">Mycolicibacter minnesotensis</name>
    <dbReference type="NCBI Taxonomy" id="1118379"/>
    <lineage>
        <taxon>Bacteria</taxon>
        <taxon>Bacillati</taxon>
        <taxon>Actinomycetota</taxon>
        <taxon>Actinomycetes</taxon>
        <taxon>Mycobacteriales</taxon>
        <taxon>Mycobacteriaceae</taxon>
        <taxon>Mycolicibacter</taxon>
    </lineage>
</organism>
<sequence length="110" mass="12732">MYAKENYKSEQFPGADGYSPMGSSLDKKVTYTETDPLLVEALRHYFENDPWTSIPGKPSFTVYGCWSGCSEYTITSEWDEIEVVWGKHRRVWDSMSQFFSDLADAHQDVR</sequence>
<proteinExistence type="predicted"/>
<gene>
    <name evidence="1" type="ORF">BST33_00150</name>
</gene>
<dbReference type="EMBL" id="MVHZ01000001">
    <property type="protein sequence ID" value="ORB04355.1"/>
    <property type="molecule type" value="Genomic_DNA"/>
</dbReference>
<name>A0A7I7R8B9_9MYCO</name>
<comment type="caution">
    <text evidence="1">The sequence shown here is derived from an EMBL/GenBank/DDBJ whole genome shotgun (WGS) entry which is preliminary data.</text>
</comment>
<reference evidence="1 2" key="1">
    <citation type="submission" date="2017-02" db="EMBL/GenBank/DDBJ databases">
        <title>The new phylogeny of genus Mycobacterium.</title>
        <authorList>
            <person name="Tortoli E."/>
            <person name="Trovato A."/>
            <person name="Cirillo D.M."/>
        </authorList>
    </citation>
    <scope>NUCLEOTIDE SEQUENCE [LARGE SCALE GENOMIC DNA]</scope>
    <source>
        <strain evidence="1 2">DSM 45633</strain>
    </source>
</reference>
<evidence type="ECO:0000313" key="1">
    <source>
        <dbReference type="EMBL" id="ORB04355.1"/>
    </source>
</evidence>
<dbReference type="AlphaFoldDB" id="A0A7I7R8B9"/>